<dbReference type="PANTHER" id="PTHR11615">
    <property type="entry name" value="NITRATE, FORMATE, IRON DEHYDROGENASE"/>
    <property type="match status" value="1"/>
</dbReference>
<dbReference type="Gene3D" id="3.40.950.10">
    <property type="entry name" value="Fe-only Hydrogenase (Larger Subunit), Chain L, domain 3"/>
    <property type="match status" value="1"/>
</dbReference>
<keyword evidence="3" id="KW-1185">Reference proteome</keyword>
<feature type="domain" description="4Fe-4S ferredoxin-type" evidence="1">
    <location>
        <begin position="72"/>
        <end position="101"/>
    </location>
</feature>
<gene>
    <name evidence="2" type="ORF">H8699_06620</name>
</gene>
<dbReference type="InterPro" id="IPR004108">
    <property type="entry name" value="Fe_hydrogenase_lsu_C"/>
</dbReference>
<name>A0A926HIR9_9FIRM</name>
<comment type="caution">
    <text evidence="2">The sequence shown here is derived from an EMBL/GenBank/DDBJ whole genome shotgun (WGS) entry which is preliminary data.</text>
</comment>
<sequence length="411" mass="44754">MTFDTLYQTLLRREMRGEKAPLPEQDARQLDCLLHPEKYPVVLQTEDCGGCPSGQACRKSCVFDAITLGEDGKLSIDPDKCAGCAACINACRSGKLTASRDVLPAMKAVRQGGRLAYALIAPAFLGQFSDAITPGKLRSAFKALGFDGMIEVALFADILTLKEALEFDRNIVTEADYLLTSCCCPMWIGMIRKIYQELMPHVPGSVSPMIACGRVIKKLHPDAVTVFIGPCLAKKSEAREKDIAGAVDYVLTFQEMRDIFEAADIRPEALEESEKDHSSRAGRIYARTGGVSEAVRVTVEQLNPDRAIAVRTEQADGVPACKAMIDRLKKGEAKANFFEGMGCVGGCVGGPRAILDRETGRENVDAYGAAAAYATPLQNPYVLELLHRLGFDTVEQLLEHSDLFTRDFSAS</sequence>
<organism evidence="2 3">
    <name type="scientific">Luoshenia tenuis</name>
    <dbReference type="NCBI Taxonomy" id="2763654"/>
    <lineage>
        <taxon>Bacteria</taxon>
        <taxon>Bacillati</taxon>
        <taxon>Bacillota</taxon>
        <taxon>Clostridia</taxon>
        <taxon>Christensenellales</taxon>
        <taxon>Christensenellaceae</taxon>
        <taxon>Luoshenia</taxon>
    </lineage>
</organism>
<dbReference type="PROSITE" id="PS51379">
    <property type="entry name" value="4FE4S_FER_2"/>
    <property type="match status" value="2"/>
</dbReference>
<evidence type="ECO:0000259" key="1">
    <source>
        <dbReference type="PROSITE" id="PS51379"/>
    </source>
</evidence>
<dbReference type="SUPFAM" id="SSF54862">
    <property type="entry name" value="4Fe-4S ferredoxins"/>
    <property type="match status" value="1"/>
</dbReference>
<dbReference type="InterPro" id="IPR009016">
    <property type="entry name" value="Fe_hydrogenase"/>
</dbReference>
<proteinExistence type="predicted"/>
<evidence type="ECO:0000313" key="2">
    <source>
        <dbReference type="EMBL" id="MBC8529097.1"/>
    </source>
</evidence>
<evidence type="ECO:0000313" key="3">
    <source>
        <dbReference type="Proteomes" id="UP000654279"/>
    </source>
</evidence>
<protein>
    <submittedName>
        <fullName evidence="2">Iron hydrogenase</fullName>
    </submittedName>
</protein>
<accession>A0A926HIR9</accession>
<dbReference type="Pfam" id="PF02906">
    <property type="entry name" value="Fe_hyd_lg_C"/>
    <property type="match status" value="1"/>
</dbReference>
<dbReference type="AlphaFoldDB" id="A0A926HIR9"/>
<dbReference type="Proteomes" id="UP000654279">
    <property type="component" value="Unassembled WGS sequence"/>
</dbReference>
<dbReference type="RefSeq" id="WP_249284985.1">
    <property type="nucleotide sequence ID" value="NZ_JACRSO010000002.1"/>
</dbReference>
<dbReference type="InterPro" id="IPR017896">
    <property type="entry name" value="4Fe4S_Fe-S-bd"/>
</dbReference>
<dbReference type="Gene3D" id="3.30.70.20">
    <property type="match status" value="1"/>
</dbReference>
<reference evidence="2" key="1">
    <citation type="submission" date="2020-08" db="EMBL/GenBank/DDBJ databases">
        <title>Genome public.</title>
        <authorList>
            <person name="Liu C."/>
            <person name="Sun Q."/>
        </authorList>
    </citation>
    <scope>NUCLEOTIDE SEQUENCE</scope>
    <source>
        <strain evidence="2">NSJ-44</strain>
    </source>
</reference>
<feature type="domain" description="4Fe-4S ferredoxin-type" evidence="1">
    <location>
        <begin position="39"/>
        <end position="71"/>
    </location>
</feature>
<dbReference type="SUPFAM" id="SSF53920">
    <property type="entry name" value="Fe-only hydrogenase"/>
    <property type="match status" value="1"/>
</dbReference>
<dbReference type="EMBL" id="JACRSO010000002">
    <property type="protein sequence ID" value="MBC8529097.1"/>
    <property type="molecule type" value="Genomic_DNA"/>
</dbReference>
<dbReference type="InterPro" id="IPR050340">
    <property type="entry name" value="Cytosolic_Fe-S_CAF"/>
</dbReference>